<comment type="similarity">
    <text evidence="2">Belongs to the transpeptidase family.</text>
</comment>
<evidence type="ECO:0000256" key="2">
    <source>
        <dbReference type="ARBA" id="ARBA00007171"/>
    </source>
</evidence>
<keyword evidence="4" id="KW-0812">Transmembrane</keyword>
<gene>
    <name evidence="8" type="ORF">P7D43_05460</name>
    <name evidence="9" type="ORF">P7D79_06805</name>
</gene>
<dbReference type="AlphaFoldDB" id="A0AAW8RPP3"/>
<evidence type="ECO:0000256" key="3">
    <source>
        <dbReference type="ARBA" id="ARBA00023136"/>
    </source>
</evidence>
<dbReference type="PANTHER" id="PTHR30627:SF25">
    <property type="entry name" value="PENICILLIN-BINDING PROTEIN 3"/>
    <property type="match status" value="1"/>
</dbReference>
<protein>
    <submittedName>
        <fullName evidence="8">Penicillin-binding transpeptidase domain-containing protein</fullName>
    </submittedName>
</protein>
<reference evidence="8 11" key="1">
    <citation type="submission" date="2023-03" db="EMBL/GenBank/DDBJ databases">
        <authorList>
            <person name="Shen W."/>
            <person name="Cai J."/>
        </authorList>
    </citation>
    <scope>NUCLEOTIDE SEQUENCE</scope>
    <source>
        <strain evidence="8">P33-2</strain>
        <strain evidence="9 11">Y2</strain>
    </source>
</reference>
<feature type="domain" description="NTF2-like N-terminal transpeptidase" evidence="7">
    <location>
        <begin position="43"/>
        <end position="151"/>
    </location>
</feature>
<dbReference type="InterPro" id="IPR032710">
    <property type="entry name" value="NTF2-like_dom_sf"/>
</dbReference>
<dbReference type="GO" id="GO:0071555">
    <property type="term" value="P:cell wall organization"/>
    <property type="evidence" value="ECO:0007669"/>
    <property type="project" value="TreeGrafter"/>
</dbReference>
<dbReference type="InterPro" id="IPR005311">
    <property type="entry name" value="PBP_dimer"/>
</dbReference>
<dbReference type="InterPro" id="IPR001460">
    <property type="entry name" value="PCN-bd_Tpept"/>
</dbReference>
<sequence length="670" mass="74437">MKRSEKHKRGKGIVIVTGILIIGCLFFFGYRTINEQRMEAKGKETIKGFVDRLSKGKYQESLKYLSEDSLKSLDFSKQQVNEKYQNIYGSIGVHDIKIKNLKIKKNQFAYTAVLYTGLGKSLKQNYQGTFTKGNSLIKWAPNLIFSGMKRTDKVAYHYLSATRGEIVDRNGHGLANNGEIVNFGVVPKALGEGEQKQEKIKKISEALGLTEKAINTALEQSWVKEEYFVPLKTETKVPENFEAPDGLEVQTDIGRTYPIGEAAAHLIGYVGAVTAEDMKKNKDLSEGSIIGRTGLERVFDKELRGRDGGYIAITNSEGKEKEILQKINVVEGKKIQLTIDVQAQYLAYKSLDNERGSSVVTEPKTGDLLAVASSPSFDPNKFVHGISQNDYDKLSKDEALPFLPRYSNGYAPGSTFKLITAAIGLDARTIDPNQALAINGLKWQQDASWGGYKVTRVSDVSPVDLRTAMIYSDNIYMAQETLKMGEKTFRAGLNKFIFGEELDLPIEMNPAQISTEKNFGSDILLADTGYGQGQLLLNPIQQIATYSVFPNNGTIVYPKLLLSQENKTKKKAVSAETVARINQDMQAVVEDPNGTANSLQSLGIPLMAKTGTAEIKEKQDERGQQNSFLYAFDSQNQKFSVLQFLEDRPDSKSAVGMVPELLKYLKENYN</sequence>
<keyword evidence="3 4" id="KW-0472">Membrane</keyword>
<evidence type="ECO:0000259" key="6">
    <source>
        <dbReference type="Pfam" id="PF03717"/>
    </source>
</evidence>
<dbReference type="SUPFAM" id="SSF56519">
    <property type="entry name" value="Penicillin binding protein dimerisation domain"/>
    <property type="match status" value="1"/>
</dbReference>
<dbReference type="InterPro" id="IPR036138">
    <property type="entry name" value="PBP_dimer_sf"/>
</dbReference>
<evidence type="ECO:0000313" key="8">
    <source>
        <dbReference type="EMBL" id="MDT2401813.1"/>
    </source>
</evidence>
<dbReference type="SUPFAM" id="SSF56601">
    <property type="entry name" value="beta-lactamase/transpeptidase-like"/>
    <property type="match status" value="1"/>
</dbReference>
<dbReference type="InterPro" id="IPR007887">
    <property type="entry name" value="MecA_N"/>
</dbReference>
<feature type="domain" description="Penicillin-binding protein transpeptidase" evidence="5">
    <location>
        <begin position="356"/>
        <end position="651"/>
    </location>
</feature>
<comment type="caution">
    <text evidence="8">The sequence shown here is derived from an EMBL/GenBank/DDBJ whole genome shotgun (WGS) entry which is preliminary data.</text>
</comment>
<dbReference type="GO" id="GO:0008658">
    <property type="term" value="F:penicillin binding"/>
    <property type="evidence" value="ECO:0007669"/>
    <property type="project" value="InterPro"/>
</dbReference>
<dbReference type="Gene3D" id="3.90.1310.10">
    <property type="entry name" value="Penicillin-binding protein 2a (Domain 2)"/>
    <property type="match status" value="1"/>
</dbReference>
<organism evidence="8 10">
    <name type="scientific">Enterococcus avium</name>
    <name type="common">Streptococcus avium</name>
    <dbReference type="NCBI Taxonomy" id="33945"/>
    <lineage>
        <taxon>Bacteria</taxon>
        <taxon>Bacillati</taxon>
        <taxon>Bacillota</taxon>
        <taxon>Bacilli</taxon>
        <taxon>Lactobacillales</taxon>
        <taxon>Enterococcaceae</taxon>
        <taxon>Enterococcus</taxon>
    </lineage>
</organism>
<dbReference type="InterPro" id="IPR012338">
    <property type="entry name" value="Beta-lactam/transpept-like"/>
</dbReference>
<keyword evidence="4" id="KW-1133">Transmembrane helix</keyword>
<dbReference type="GO" id="GO:0046677">
    <property type="term" value="P:response to antibiotic"/>
    <property type="evidence" value="ECO:0007669"/>
    <property type="project" value="InterPro"/>
</dbReference>
<name>A0AAW8RPP3_ENTAV</name>
<evidence type="ECO:0000256" key="4">
    <source>
        <dbReference type="SAM" id="Phobius"/>
    </source>
</evidence>
<feature type="transmembrane region" description="Helical" evidence="4">
    <location>
        <begin position="12"/>
        <end position="30"/>
    </location>
</feature>
<evidence type="ECO:0000256" key="1">
    <source>
        <dbReference type="ARBA" id="ARBA00004162"/>
    </source>
</evidence>
<dbReference type="RefSeq" id="WP_311864908.1">
    <property type="nucleotide sequence ID" value="NZ_JARPWH010000012.1"/>
</dbReference>
<evidence type="ECO:0000259" key="7">
    <source>
        <dbReference type="Pfam" id="PF05223"/>
    </source>
</evidence>
<dbReference type="Gene3D" id="3.30.1390.30">
    <property type="entry name" value="Penicillin-binding protein 2a, domain 3"/>
    <property type="match status" value="1"/>
</dbReference>
<evidence type="ECO:0000313" key="11">
    <source>
        <dbReference type="Proteomes" id="UP001264335"/>
    </source>
</evidence>
<dbReference type="Pfam" id="PF00905">
    <property type="entry name" value="Transpeptidase"/>
    <property type="match status" value="1"/>
</dbReference>
<dbReference type="GO" id="GO:0071972">
    <property type="term" value="F:peptidoglycan L,D-transpeptidase activity"/>
    <property type="evidence" value="ECO:0007669"/>
    <property type="project" value="TreeGrafter"/>
</dbReference>
<feature type="domain" description="Penicillin-binding protein dimerisation" evidence="6">
    <location>
        <begin position="160"/>
        <end position="321"/>
    </location>
</feature>
<dbReference type="Proteomes" id="UP001260773">
    <property type="component" value="Unassembled WGS sequence"/>
</dbReference>
<dbReference type="EMBL" id="JARPWH010000012">
    <property type="protein sequence ID" value="MDT2401813.1"/>
    <property type="molecule type" value="Genomic_DNA"/>
</dbReference>
<dbReference type="Proteomes" id="UP001264335">
    <property type="component" value="Unassembled WGS sequence"/>
</dbReference>
<dbReference type="Gene3D" id="3.10.450.100">
    <property type="entry name" value="NTF2-like, domain 1"/>
    <property type="match status" value="1"/>
</dbReference>
<dbReference type="InterPro" id="IPR050515">
    <property type="entry name" value="Beta-lactam/transpept"/>
</dbReference>
<evidence type="ECO:0000313" key="10">
    <source>
        <dbReference type="Proteomes" id="UP001260773"/>
    </source>
</evidence>
<evidence type="ECO:0000313" key="9">
    <source>
        <dbReference type="EMBL" id="MDT2513944.1"/>
    </source>
</evidence>
<dbReference type="SUPFAM" id="SSF54427">
    <property type="entry name" value="NTF2-like"/>
    <property type="match status" value="1"/>
</dbReference>
<dbReference type="PANTHER" id="PTHR30627">
    <property type="entry name" value="PEPTIDOGLYCAN D,D-TRANSPEPTIDASE"/>
    <property type="match status" value="1"/>
</dbReference>
<accession>A0AAW8RPP3</accession>
<evidence type="ECO:0000259" key="5">
    <source>
        <dbReference type="Pfam" id="PF00905"/>
    </source>
</evidence>
<dbReference type="Gene3D" id="3.40.710.10">
    <property type="entry name" value="DD-peptidase/beta-lactamase superfamily"/>
    <property type="match status" value="1"/>
</dbReference>
<dbReference type="EMBL" id="JARPWY010000013">
    <property type="protein sequence ID" value="MDT2513944.1"/>
    <property type="molecule type" value="Genomic_DNA"/>
</dbReference>
<dbReference type="Pfam" id="PF03717">
    <property type="entry name" value="PBP_dimer"/>
    <property type="match status" value="1"/>
</dbReference>
<dbReference type="PROSITE" id="PS51257">
    <property type="entry name" value="PROKAR_LIPOPROTEIN"/>
    <property type="match status" value="1"/>
</dbReference>
<comment type="subcellular location">
    <subcellularLocation>
        <location evidence="1">Cell membrane</location>
        <topology evidence="1">Single-pass membrane protein</topology>
    </subcellularLocation>
</comment>
<proteinExistence type="inferred from homology"/>
<dbReference type="Pfam" id="PF05223">
    <property type="entry name" value="MecA_N"/>
    <property type="match status" value="1"/>
</dbReference>
<dbReference type="GO" id="GO:0005886">
    <property type="term" value="C:plasma membrane"/>
    <property type="evidence" value="ECO:0007669"/>
    <property type="project" value="UniProtKB-SubCell"/>
</dbReference>